<dbReference type="InterPro" id="IPR051393">
    <property type="entry name" value="ABC_transporter_permease"/>
</dbReference>
<dbReference type="Proteomes" id="UP000261023">
    <property type="component" value="Unassembled WGS sequence"/>
</dbReference>
<feature type="transmembrane region" description="Helical" evidence="7">
    <location>
        <begin position="74"/>
        <end position="95"/>
    </location>
</feature>
<feature type="transmembrane region" description="Helical" evidence="7">
    <location>
        <begin position="12"/>
        <end position="39"/>
    </location>
</feature>
<feature type="transmembrane region" description="Helical" evidence="7">
    <location>
        <begin position="107"/>
        <end position="125"/>
    </location>
</feature>
<dbReference type="PROSITE" id="PS50928">
    <property type="entry name" value="ABC_TM1"/>
    <property type="match status" value="1"/>
</dbReference>
<dbReference type="InterPro" id="IPR000515">
    <property type="entry name" value="MetI-like"/>
</dbReference>
<keyword evidence="3" id="KW-1003">Cell membrane</keyword>
<keyword evidence="6 7" id="KW-0472">Membrane</keyword>
<evidence type="ECO:0000256" key="4">
    <source>
        <dbReference type="ARBA" id="ARBA00022692"/>
    </source>
</evidence>
<comment type="similarity">
    <text evidence="7">Belongs to the binding-protein-dependent transport system permease family.</text>
</comment>
<protein>
    <submittedName>
        <fullName evidence="9">Sugar ABC transporter permease</fullName>
    </submittedName>
</protein>
<evidence type="ECO:0000256" key="7">
    <source>
        <dbReference type="RuleBase" id="RU363032"/>
    </source>
</evidence>
<dbReference type="OrthoDB" id="9788108at2"/>
<evidence type="ECO:0000256" key="1">
    <source>
        <dbReference type="ARBA" id="ARBA00004651"/>
    </source>
</evidence>
<dbReference type="AlphaFoldDB" id="A0A3E3DI69"/>
<dbReference type="InterPro" id="IPR035906">
    <property type="entry name" value="MetI-like_sf"/>
</dbReference>
<accession>A0A3E3DI69</accession>
<feature type="transmembrane region" description="Helical" evidence="7">
    <location>
        <begin position="202"/>
        <end position="224"/>
    </location>
</feature>
<keyword evidence="2 7" id="KW-0813">Transport</keyword>
<dbReference type="RefSeq" id="WP_029466151.1">
    <property type="nucleotide sequence ID" value="NZ_QTJW01000015.1"/>
</dbReference>
<dbReference type="EMBL" id="QTJW01000015">
    <property type="protein sequence ID" value="RGD68669.1"/>
    <property type="molecule type" value="Genomic_DNA"/>
</dbReference>
<evidence type="ECO:0000256" key="3">
    <source>
        <dbReference type="ARBA" id="ARBA00022475"/>
    </source>
</evidence>
<comment type="subcellular location">
    <subcellularLocation>
        <location evidence="1 7">Cell membrane</location>
        <topology evidence="1 7">Multi-pass membrane protein</topology>
    </subcellularLocation>
</comment>
<keyword evidence="4 7" id="KW-0812">Transmembrane</keyword>
<evidence type="ECO:0000256" key="2">
    <source>
        <dbReference type="ARBA" id="ARBA00022448"/>
    </source>
</evidence>
<organism evidence="9 10">
    <name type="scientific">Hungatella hathewayi</name>
    <dbReference type="NCBI Taxonomy" id="154046"/>
    <lineage>
        <taxon>Bacteria</taxon>
        <taxon>Bacillati</taxon>
        <taxon>Bacillota</taxon>
        <taxon>Clostridia</taxon>
        <taxon>Lachnospirales</taxon>
        <taxon>Lachnospiraceae</taxon>
        <taxon>Hungatella</taxon>
    </lineage>
</organism>
<evidence type="ECO:0000313" key="10">
    <source>
        <dbReference type="Proteomes" id="UP000261023"/>
    </source>
</evidence>
<dbReference type="Gene3D" id="1.10.3720.10">
    <property type="entry name" value="MetI-like"/>
    <property type="match status" value="1"/>
</dbReference>
<evidence type="ECO:0000259" key="8">
    <source>
        <dbReference type="PROSITE" id="PS50928"/>
    </source>
</evidence>
<proteinExistence type="inferred from homology"/>
<evidence type="ECO:0000256" key="5">
    <source>
        <dbReference type="ARBA" id="ARBA00022989"/>
    </source>
</evidence>
<gene>
    <name evidence="9" type="ORF">DWX31_21320</name>
</gene>
<evidence type="ECO:0000313" key="9">
    <source>
        <dbReference type="EMBL" id="RGD68669.1"/>
    </source>
</evidence>
<comment type="caution">
    <text evidence="9">The sequence shown here is derived from an EMBL/GenBank/DDBJ whole genome shotgun (WGS) entry which is preliminary data.</text>
</comment>
<evidence type="ECO:0000256" key="6">
    <source>
        <dbReference type="ARBA" id="ARBA00023136"/>
    </source>
</evidence>
<dbReference type="PANTHER" id="PTHR30193:SF1">
    <property type="entry name" value="ABC TRANSPORTER PERMEASE PROTEIN YESP-RELATED"/>
    <property type="match status" value="1"/>
</dbReference>
<dbReference type="SUPFAM" id="SSF161098">
    <property type="entry name" value="MetI-like"/>
    <property type="match status" value="1"/>
</dbReference>
<dbReference type="PANTHER" id="PTHR30193">
    <property type="entry name" value="ABC TRANSPORTER PERMEASE PROTEIN"/>
    <property type="match status" value="1"/>
</dbReference>
<keyword evidence="5 7" id="KW-1133">Transmembrane helix</keyword>
<feature type="domain" description="ABC transmembrane type-1" evidence="8">
    <location>
        <begin position="70"/>
        <end position="283"/>
    </location>
</feature>
<name>A0A3E3DI69_9FIRM</name>
<dbReference type="Pfam" id="PF00528">
    <property type="entry name" value="BPD_transp_1"/>
    <property type="match status" value="1"/>
</dbReference>
<dbReference type="CDD" id="cd06261">
    <property type="entry name" value="TM_PBP2"/>
    <property type="match status" value="1"/>
</dbReference>
<dbReference type="GO" id="GO:0055085">
    <property type="term" value="P:transmembrane transport"/>
    <property type="evidence" value="ECO:0007669"/>
    <property type="project" value="InterPro"/>
</dbReference>
<sequence>MNNKMLRKRWEGYLYVAPWLFGFTVLTLIPFICLIYFSFTEYNMLSMPEWIGIKNYIEIFTKDKKFIDSLKVTFTYVLVSVPLKLLAALLVAMLLNQKRKGIGVYRTLFYIPSIIGGSVAVAVMWRNLFSRTGAFNALIEMITGINVDISWVADPKTALGSLILMAIWQFGSPMLIFLAGLKNISSSYYEAATVDGANKMQCFISITLPMLSPIIFFNLVMQMINGFMTFTQGLVVTNGGPMNRTLFYQLYVYQKGFKDFNMGYAAALSCILLVIVLFFTILVFRSSDAWVYYESGGKKK</sequence>
<dbReference type="GO" id="GO:0005886">
    <property type="term" value="C:plasma membrane"/>
    <property type="evidence" value="ECO:0007669"/>
    <property type="project" value="UniProtKB-SubCell"/>
</dbReference>
<feature type="transmembrane region" description="Helical" evidence="7">
    <location>
        <begin position="158"/>
        <end position="181"/>
    </location>
</feature>
<feature type="transmembrane region" description="Helical" evidence="7">
    <location>
        <begin position="262"/>
        <end position="284"/>
    </location>
</feature>
<reference evidence="9 10" key="1">
    <citation type="submission" date="2018-08" db="EMBL/GenBank/DDBJ databases">
        <title>A genome reference for cultivated species of the human gut microbiota.</title>
        <authorList>
            <person name="Zou Y."/>
            <person name="Xue W."/>
            <person name="Luo G."/>
        </authorList>
    </citation>
    <scope>NUCLEOTIDE SEQUENCE [LARGE SCALE GENOMIC DNA]</scope>
    <source>
        <strain evidence="9 10">AF19-13AC</strain>
    </source>
</reference>